<accession>A0A6J7CZF3</accession>
<keyword evidence="1" id="KW-0812">Transmembrane</keyword>
<feature type="transmembrane region" description="Helical" evidence="1">
    <location>
        <begin position="122"/>
        <end position="140"/>
    </location>
</feature>
<keyword evidence="1" id="KW-0472">Membrane</keyword>
<evidence type="ECO:0000256" key="1">
    <source>
        <dbReference type="SAM" id="Phobius"/>
    </source>
</evidence>
<keyword evidence="1" id="KW-1133">Transmembrane helix</keyword>
<organism evidence="2">
    <name type="scientific">freshwater metagenome</name>
    <dbReference type="NCBI Taxonomy" id="449393"/>
    <lineage>
        <taxon>unclassified sequences</taxon>
        <taxon>metagenomes</taxon>
        <taxon>ecological metagenomes</taxon>
    </lineage>
</organism>
<dbReference type="AlphaFoldDB" id="A0A6J7CZF3"/>
<sequence length="246" mass="26605">MRAVVARKLTALGYSTGKKLKLPGVEAIYVQDPLGQSMLLVSNVFYGPSWVQIHKSVEHLIPTPSLITLGKSPAVLMADTVSNRELIASLFERANTSRNKQVHLDGVGFVELENKAKPEFKLLALPLISIILVVGLGIFWSSSQQQSQQQNEGVEFLPVTDSCIVDGNKSEFDSWLGESLENQPTLSVGKEIYMNTELGELTVLVESIIGSAAKVTGVAECSDGRNRTINHRVDTSGSGAVLELGQ</sequence>
<dbReference type="EMBL" id="CAFBLL010000042">
    <property type="protein sequence ID" value="CAB4863311.1"/>
    <property type="molecule type" value="Genomic_DNA"/>
</dbReference>
<evidence type="ECO:0000313" key="2">
    <source>
        <dbReference type="EMBL" id="CAB4863311.1"/>
    </source>
</evidence>
<reference evidence="2" key="1">
    <citation type="submission" date="2020-05" db="EMBL/GenBank/DDBJ databases">
        <authorList>
            <person name="Chiriac C."/>
            <person name="Salcher M."/>
            <person name="Ghai R."/>
            <person name="Kavagutti S V."/>
        </authorList>
    </citation>
    <scope>NUCLEOTIDE SEQUENCE</scope>
</reference>
<gene>
    <name evidence="2" type="ORF">UFOPK3389_00341</name>
</gene>
<protein>
    <submittedName>
        <fullName evidence="2">Unannotated protein</fullName>
    </submittedName>
</protein>
<proteinExistence type="predicted"/>
<name>A0A6J7CZF3_9ZZZZ</name>